<dbReference type="Proteomes" id="UP000295247">
    <property type="component" value="Unassembled WGS sequence"/>
</dbReference>
<dbReference type="GO" id="GO:0006412">
    <property type="term" value="P:translation"/>
    <property type="evidence" value="ECO:0007669"/>
    <property type="project" value="TreeGrafter"/>
</dbReference>
<dbReference type="InterPro" id="IPR035104">
    <property type="entry name" value="Ribosomal_protein_S1-like"/>
</dbReference>
<comment type="caution">
    <text evidence="7">The sequence shown here is derived from an EMBL/GenBank/DDBJ whole genome shotgun (WGS) entry which is preliminary data.</text>
</comment>
<dbReference type="CDD" id="cd05688">
    <property type="entry name" value="S1_RPS1_repeat_ec3"/>
    <property type="match status" value="1"/>
</dbReference>
<dbReference type="RefSeq" id="WP_123141207.1">
    <property type="nucleotide sequence ID" value="NZ_NRRH01000049.1"/>
</dbReference>
<dbReference type="Gene3D" id="2.40.50.140">
    <property type="entry name" value="Nucleic acid-binding proteins"/>
    <property type="match status" value="4"/>
</dbReference>
<gene>
    <name evidence="7" type="ORF">EDC29_101497</name>
</gene>
<evidence type="ECO:0000313" key="8">
    <source>
        <dbReference type="Proteomes" id="UP000295247"/>
    </source>
</evidence>
<evidence type="ECO:0000259" key="6">
    <source>
        <dbReference type="PROSITE" id="PS50126"/>
    </source>
</evidence>
<comment type="function">
    <text evidence="4">Binds mRNA; thus facilitating recognition of the initiation point. It is needed to translate mRNA with a short Shine-Dalgarno (SD) purine-rich sequence.</text>
</comment>
<dbReference type="GO" id="GO:0022627">
    <property type="term" value="C:cytosolic small ribosomal subunit"/>
    <property type="evidence" value="ECO:0007669"/>
    <property type="project" value="TreeGrafter"/>
</dbReference>
<dbReference type="InterPro" id="IPR003029">
    <property type="entry name" value="S1_domain"/>
</dbReference>
<evidence type="ECO:0000256" key="1">
    <source>
        <dbReference type="ARBA" id="ARBA00006767"/>
    </source>
</evidence>
<dbReference type="PANTHER" id="PTHR10724:SF7">
    <property type="entry name" value="SMALL RIBOSOMAL SUBUNIT PROTEIN BS1C"/>
    <property type="match status" value="1"/>
</dbReference>
<dbReference type="PANTHER" id="PTHR10724">
    <property type="entry name" value="30S RIBOSOMAL PROTEIN S1"/>
    <property type="match status" value="1"/>
</dbReference>
<dbReference type="AlphaFoldDB" id="A0A4V2WAQ0"/>
<proteinExistence type="inferred from homology"/>
<dbReference type="InterPro" id="IPR012340">
    <property type="entry name" value="NA-bd_OB-fold"/>
</dbReference>
<comment type="similarity">
    <text evidence="1">Belongs to the bacterial ribosomal protein bS1 family.</text>
</comment>
<keyword evidence="5" id="KW-0694">RNA-binding</keyword>
<evidence type="ECO:0000256" key="5">
    <source>
        <dbReference type="PROSITE-ProRule" id="PRU00182"/>
    </source>
</evidence>
<evidence type="ECO:0000256" key="2">
    <source>
        <dbReference type="ARBA" id="ARBA00022980"/>
    </source>
</evidence>
<dbReference type="PROSITE" id="PS50889">
    <property type="entry name" value="S4"/>
    <property type="match status" value="1"/>
</dbReference>
<dbReference type="FunFam" id="2.40.50.140:FF:000103">
    <property type="entry name" value="protein RRP5 homolog"/>
    <property type="match status" value="1"/>
</dbReference>
<evidence type="ECO:0000256" key="4">
    <source>
        <dbReference type="ARBA" id="ARBA00025604"/>
    </source>
</evidence>
<keyword evidence="2 7" id="KW-0689">Ribosomal protein</keyword>
<reference evidence="7 8" key="1">
    <citation type="submission" date="2019-03" db="EMBL/GenBank/DDBJ databases">
        <title>Genomic Encyclopedia of Type Strains, Phase IV (KMG-IV): sequencing the most valuable type-strain genomes for metagenomic binning, comparative biology and taxonomic classification.</title>
        <authorList>
            <person name="Goeker M."/>
        </authorList>
    </citation>
    <scope>NUCLEOTIDE SEQUENCE [LARGE SCALE GENOMIC DNA]</scope>
    <source>
        <strain evidence="7 8">DSM 203</strain>
    </source>
</reference>
<evidence type="ECO:0000256" key="3">
    <source>
        <dbReference type="ARBA" id="ARBA00023274"/>
    </source>
</evidence>
<accession>A0A4V2WAQ0</accession>
<dbReference type="CDD" id="cd04465">
    <property type="entry name" value="S1_RPS1_repeat_ec2_hs2"/>
    <property type="match status" value="1"/>
</dbReference>
<dbReference type="PRINTS" id="PR00681">
    <property type="entry name" value="RIBOSOMALS1"/>
</dbReference>
<dbReference type="InterPro" id="IPR050437">
    <property type="entry name" value="Ribos_protein_bS1-like"/>
</dbReference>
<evidence type="ECO:0000313" key="7">
    <source>
        <dbReference type="EMBL" id="TCW40080.1"/>
    </source>
</evidence>
<dbReference type="SUPFAM" id="SSF50249">
    <property type="entry name" value="Nucleic acid-binding proteins"/>
    <property type="match status" value="4"/>
</dbReference>
<feature type="domain" description="S1 motif" evidence="6">
    <location>
        <begin position="113"/>
        <end position="180"/>
    </location>
</feature>
<feature type="domain" description="S1 motif" evidence="6">
    <location>
        <begin position="29"/>
        <end position="95"/>
    </location>
</feature>
<name>A0A4V2WAQ0_MARGR</name>
<sequence>MSDSERFADLLQQFDQANPQSVKGEPKVGEPVSGTLIAIDGEYGLVDLGAKSEGRIELAAHRDAEGQLKLEIGDRIESKVSGKDPESGMLLLGTQHGQRSHGIEEVERAYQAGQPVQGQVSGAVKGGLEVQVAGLRGFCPASQVDVRFIEDLSEFVGQRLDFRVTKLEGGRRPNLVLSRRAVLEEAQRIQAEETRAKLVEGAVLSGTVTSLKDYGAFVDLGGIEGMIHVSELAYGHIKHPNEVLTQGQVVEVAVLRIEPATAKRRERIALSVRALARDPWLEVADRHPVGSLVSGKISRLQPFGVFVAIAPGVDGLIHISELGAGRRINDPSEVVKVGDEVEATVIAIDRERKRIKLSLDAERAAEAVVDASAYAPKARKGQGEEKAIGSFGELLKAQLQKD</sequence>
<dbReference type="GO" id="GO:0003735">
    <property type="term" value="F:structural constituent of ribosome"/>
    <property type="evidence" value="ECO:0007669"/>
    <property type="project" value="TreeGrafter"/>
</dbReference>
<dbReference type="EMBL" id="SMDC01000001">
    <property type="protein sequence ID" value="TCW40080.1"/>
    <property type="molecule type" value="Genomic_DNA"/>
</dbReference>
<dbReference type="Pfam" id="PF00575">
    <property type="entry name" value="S1"/>
    <property type="match status" value="3"/>
</dbReference>
<dbReference type="GO" id="GO:0003729">
    <property type="term" value="F:mRNA binding"/>
    <property type="evidence" value="ECO:0007669"/>
    <property type="project" value="TreeGrafter"/>
</dbReference>
<dbReference type="PROSITE" id="PS50126">
    <property type="entry name" value="S1"/>
    <property type="match status" value="4"/>
</dbReference>
<feature type="domain" description="S1 motif" evidence="6">
    <location>
        <begin position="201"/>
        <end position="273"/>
    </location>
</feature>
<dbReference type="SMART" id="SM00316">
    <property type="entry name" value="S1"/>
    <property type="match status" value="4"/>
</dbReference>
<organism evidence="7 8">
    <name type="scientific">Marichromatium gracile</name>
    <name type="common">Chromatium gracile</name>
    <dbReference type="NCBI Taxonomy" id="1048"/>
    <lineage>
        <taxon>Bacteria</taxon>
        <taxon>Pseudomonadati</taxon>
        <taxon>Pseudomonadota</taxon>
        <taxon>Gammaproteobacteria</taxon>
        <taxon>Chromatiales</taxon>
        <taxon>Chromatiaceae</taxon>
        <taxon>Marichromatium</taxon>
    </lineage>
</organism>
<feature type="domain" description="S1 motif" evidence="6">
    <location>
        <begin position="290"/>
        <end position="360"/>
    </location>
</feature>
<protein>
    <submittedName>
        <fullName evidence="7">Small subunit ribosomal protein S1</fullName>
    </submittedName>
</protein>
<keyword evidence="3" id="KW-0687">Ribonucleoprotein</keyword>